<comment type="caution">
    <text evidence="2">The sequence shown here is derived from an EMBL/GenBank/DDBJ whole genome shotgun (WGS) entry which is preliminary data.</text>
</comment>
<evidence type="ECO:0000313" key="3">
    <source>
        <dbReference type="Proteomes" id="UP000179219"/>
    </source>
</evidence>
<dbReference type="PANTHER" id="PTHR43825:SF5">
    <property type="entry name" value="HYPOTHETICAL TRANSKETOLASE FAMILY PROTEIN"/>
    <property type="match status" value="1"/>
</dbReference>
<dbReference type="InterPro" id="IPR005475">
    <property type="entry name" value="Transketolase-like_Pyr-bd"/>
</dbReference>
<dbReference type="Proteomes" id="UP000179219">
    <property type="component" value="Unassembled WGS sequence"/>
</dbReference>
<dbReference type="CDD" id="cd07033">
    <property type="entry name" value="TPP_PYR_DXS_TK_like"/>
    <property type="match status" value="1"/>
</dbReference>
<evidence type="ECO:0000259" key="1">
    <source>
        <dbReference type="SMART" id="SM00861"/>
    </source>
</evidence>
<dbReference type="PANTHER" id="PTHR43825">
    <property type="entry name" value="PYRUVATE DEHYDROGENASE E1 COMPONENT"/>
    <property type="match status" value="1"/>
</dbReference>
<reference evidence="2 3" key="1">
    <citation type="journal article" date="2016" name="Nat. Commun.">
        <title>Thousands of microbial genomes shed light on interconnected biogeochemical processes in an aquifer system.</title>
        <authorList>
            <person name="Anantharaman K."/>
            <person name="Brown C.T."/>
            <person name="Hug L.A."/>
            <person name="Sharon I."/>
            <person name="Castelle C.J."/>
            <person name="Probst A.J."/>
            <person name="Thomas B.C."/>
            <person name="Singh A."/>
            <person name="Wilkins M.J."/>
            <person name="Karaoz U."/>
            <person name="Brodie E.L."/>
            <person name="Williams K.H."/>
            <person name="Hubbard S.S."/>
            <person name="Banfield J.F."/>
        </authorList>
    </citation>
    <scope>NUCLEOTIDE SEQUENCE [LARGE SCALE GENOMIC DNA]</scope>
</reference>
<feature type="domain" description="Transketolase-like pyrimidine-binding" evidence="1">
    <location>
        <begin position="1"/>
        <end position="158"/>
    </location>
</feature>
<dbReference type="EMBL" id="MGFP01000012">
    <property type="protein sequence ID" value="OGM10438.1"/>
    <property type="molecule type" value="Genomic_DNA"/>
</dbReference>
<evidence type="ECO:0000313" key="2">
    <source>
        <dbReference type="EMBL" id="OGM10438.1"/>
    </source>
</evidence>
<dbReference type="SMART" id="SM00861">
    <property type="entry name" value="Transket_pyr"/>
    <property type="match status" value="1"/>
</dbReference>
<dbReference type="InterPro" id="IPR051157">
    <property type="entry name" value="PDH/Transketolase"/>
</dbReference>
<dbReference type="Gene3D" id="3.40.50.970">
    <property type="match status" value="1"/>
</dbReference>
<dbReference type="AlphaFoldDB" id="A0A1F7X7U4"/>
<dbReference type="Pfam" id="PF02779">
    <property type="entry name" value="Transket_pyr"/>
    <property type="match status" value="1"/>
</dbReference>
<proteinExistence type="predicted"/>
<dbReference type="SUPFAM" id="SSF52518">
    <property type="entry name" value="Thiamin diphosphate-binding fold (THDP-binding)"/>
    <property type="match status" value="1"/>
</dbReference>
<name>A0A1F7X7U4_9BACT</name>
<protein>
    <recommendedName>
        <fullName evidence="1">Transketolase-like pyrimidine-binding domain-containing protein</fullName>
    </recommendedName>
</protein>
<dbReference type="InterPro" id="IPR029061">
    <property type="entry name" value="THDP-binding"/>
</dbReference>
<gene>
    <name evidence="2" type="ORF">A2159_02920</name>
</gene>
<organism evidence="2 3">
    <name type="scientific">Candidatus Woesebacteria bacterium RBG_13_34_9</name>
    <dbReference type="NCBI Taxonomy" id="1802477"/>
    <lineage>
        <taxon>Bacteria</taxon>
        <taxon>Candidatus Woeseibacteriota</taxon>
    </lineage>
</organism>
<accession>A0A1F7X7U4</accession>
<sequence>MRGYFAYEIWKEMKSNKDIWVVTGDLGYKMWDIVRKDYPERFINTGASEQSMMGIGVGLALEGKIPILYSITTFLLYRPFETIRNYIHHEKIPVKLIGSGRNRDYNHDGISHWSEEDKKIMKILSNIHSVWPKEKEDIPNLVNQMLKDKGPWYINLKR</sequence>